<dbReference type="GO" id="GO:0004558">
    <property type="term" value="F:alpha-1,4-glucosidase activity"/>
    <property type="evidence" value="ECO:0007669"/>
    <property type="project" value="UniProtKB-EC"/>
</dbReference>
<dbReference type="SUPFAM" id="SSF51011">
    <property type="entry name" value="Glycosyl hydrolase domain"/>
    <property type="match status" value="1"/>
</dbReference>
<evidence type="ECO:0000256" key="1">
    <source>
        <dbReference type="ARBA" id="ARBA00007806"/>
    </source>
</evidence>
<feature type="domain" description="Glycosyl hydrolase family 31 C-terminal" evidence="4">
    <location>
        <begin position="598"/>
        <end position="683"/>
    </location>
</feature>
<dbReference type="InterPro" id="IPR013780">
    <property type="entry name" value="Glyco_hydro_b"/>
</dbReference>
<dbReference type="AlphaFoldDB" id="A0A170PMZ3"/>
<keyword evidence="5" id="KW-0378">Hydrolase</keyword>
<dbReference type="PANTHER" id="PTHR22762:SF165">
    <property type="entry name" value="PUTATIVE (AFU_ORTHOLOGUE AFUA_1G06560)-RELATED"/>
    <property type="match status" value="1"/>
</dbReference>
<dbReference type="InterPro" id="IPR048395">
    <property type="entry name" value="Glyco_hydro_31_C"/>
</dbReference>
<name>A0A170PMZ3_9ZZZZ</name>
<dbReference type="Gene3D" id="2.60.40.1180">
    <property type="entry name" value="Golgi alpha-mannosidase II"/>
    <property type="match status" value="1"/>
</dbReference>
<dbReference type="InterPro" id="IPR025887">
    <property type="entry name" value="Glyco_hydro_31_N_dom"/>
</dbReference>
<feature type="domain" description="Glycoside hydrolase family 31 TIM barrel" evidence="2">
    <location>
        <begin position="262"/>
        <end position="589"/>
    </location>
</feature>
<dbReference type="Pfam" id="PF13802">
    <property type="entry name" value="Gal_mutarotas_2"/>
    <property type="match status" value="1"/>
</dbReference>
<dbReference type="Gene3D" id="2.60.40.1760">
    <property type="entry name" value="glycosyl hydrolase (family 31)"/>
    <property type="match status" value="1"/>
</dbReference>
<dbReference type="CDD" id="cd06599">
    <property type="entry name" value="GH31_glycosidase_Aec37"/>
    <property type="match status" value="1"/>
</dbReference>
<dbReference type="GO" id="GO:0005975">
    <property type="term" value="P:carbohydrate metabolic process"/>
    <property type="evidence" value="ECO:0007669"/>
    <property type="project" value="InterPro"/>
</dbReference>
<gene>
    <name evidence="5" type="ORF">MGWOODY_Smn3513</name>
</gene>
<accession>A0A170PMZ3</accession>
<evidence type="ECO:0000259" key="3">
    <source>
        <dbReference type="Pfam" id="PF13802"/>
    </source>
</evidence>
<keyword evidence="5" id="KW-0326">Glycosidase</keyword>
<dbReference type="Pfam" id="PF01055">
    <property type="entry name" value="Glyco_hydro_31_2nd"/>
    <property type="match status" value="1"/>
</dbReference>
<sequence length="793" mass="87609">MLSNPPLFSLAEQRRGRLTLVADTGAVAHIFVLEEDIARLLLLADGVVTSPPSWAIAAGASDIAEPGRDRMDVAGFTCPDFILAVEDGQIVVETMLLRITIRLHGLHCTWEQRDGDQWRLMAADRPTQAYDFGWWDGRVYHYCARQAGERYYGLGDRTGDSDRAGRSFRLTNLDPMGYDAEQSDPLYKSIPYILVADAMGRCHGAFYDSVADVSVDFGRELDNYHGRYRHVVADAGDLDLWMIAGPDPLAVTRRFTWLTGRPALMPRWTLSYSGSTMSYTDAPDAAEQMAGFLDKLGEHDLGCTSFHLSSGYTSIGDKRYVFHWNRDKFPDPAAFVASYAGAGVRLVPNIKPALLRSHPRYDEVAAAGLFVGDGQGAPVEAQFWDEVGSYIDFTNPAAATWWRDQVKSALLDQGIVATWNDNNEYEIWDRRARFHGFGSPCSAAAMRPVQPMLMARASRRAQQEAAPASRPYVVTRSGMAGLQRYAQTWSGDNRTEWKTIRYNARMAIGLALSGVSNSGHDVGGFAGPAPEPELLLRWVQAGVFMPRFSIHSWNDDRTVNEPWMYPEILPAIHRLLALRQTLVPFLYDLLHRYHAACEPMVRPTWLDFPGDARAWEENDEHLLGSDLLVATVMEPGATTRSLRTPAGADWVDVWTGEHVGGGADVTLAAPLDGLPPLLARAGSAMLVDLAKGGWRPEPYWRGVWLFPPQEGAFAWSAIEDAGDGEAAVDRWHVDGHAGPEHVAVTVRREGSGSWGDRTLTLLLPPGERRVLQVNGGVGDIVTHDGRRGVTLKV</sequence>
<dbReference type="InterPro" id="IPR017853">
    <property type="entry name" value="GH"/>
</dbReference>
<evidence type="ECO:0000259" key="2">
    <source>
        <dbReference type="Pfam" id="PF01055"/>
    </source>
</evidence>
<dbReference type="Gene3D" id="3.20.20.80">
    <property type="entry name" value="Glycosidases"/>
    <property type="match status" value="1"/>
</dbReference>
<dbReference type="SUPFAM" id="SSF51445">
    <property type="entry name" value="(Trans)glycosidases"/>
    <property type="match status" value="1"/>
</dbReference>
<evidence type="ECO:0000313" key="5">
    <source>
        <dbReference type="EMBL" id="CUS43476.1"/>
    </source>
</evidence>
<comment type="similarity">
    <text evidence="1">Belongs to the glycosyl hydrolase 31 family.</text>
</comment>
<dbReference type="GO" id="GO:0030246">
    <property type="term" value="F:carbohydrate binding"/>
    <property type="evidence" value="ECO:0007669"/>
    <property type="project" value="InterPro"/>
</dbReference>
<protein>
    <submittedName>
        <fullName evidence="5">Alpha-glucosidase</fullName>
        <ecNumber evidence="5">3.2.1.20</ecNumber>
    </submittedName>
</protein>
<dbReference type="EMBL" id="CZQE01000057">
    <property type="protein sequence ID" value="CUS43476.1"/>
    <property type="molecule type" value="Genomic_DNA"/>
</dbReference>
<dbReference type="Pfam" id="PF21365">
    <property type="entry name" value="Glyco_hydro_31_3rd"/>
    <property type="match status" value="1"/>
</dbReference>
<dbReference type="InterPro" id="IPR000322">
    <property type="entry name" value="Glyco_hydro_31_TIM"/>
</dbReference>
<evidence type="ECO:0000259" key="4">
    <source>
        <dbReference type="Pfam" id="PF21365"/>
    </source>
</evidence>
<dbReference type="SUPFAM" id="SSF74650">
    <property type="entry name" value="Galactose mutarotase-like"/>
    <property type="match status" value="1"/>
</dbReference>
<dbReference type="EC" id="3.2.1.20" evidence="5"/>
<reference evidence="5" key="1">
    <citation type="submission" date="2015-10" db="EMBL/GenBank/DDBJ databases">
        <authorList>
            <person name="Gilbert D.G."/>
        </authorList>
    </citation>
    <scope>NUCLEOTIDE SEQUENCE</scope>
</reference>
<dbReference type="PANTHER" id="PTHR22762">
    <property type="entry name" value="ALPHA-GLUCOSIDASE"/>
    <property type="match status" value="1"/>
</dbReference>
<dbReference type="InterPro" id="IPR011013">
    <property type="entry name" value="Gal_mutarotase_sf_dom"/>
</dbReference>
<dbReference type="CDD" id="cd14752">
    <property type="entry name" value="GH31_N"/>
    <property type="match status" value="1"/>
</dbReference>
<feature type="domain" description="Glycoside hydrolase family 31 N-terminal" evidence="3">
    <location>
        <begin position="29"/>
        <end position="216"/>
    </location>
</feature>
<organism evidence="5">
    <name type="scientific">hydrothermal vent metagenome</name>
    <dbReference type="NCBI Taxonomy" id="652676"/>
    <lineage>
        <taxon>unclassified sequences</taxon>
        <taxon>metagenomes</taxon>
        <taxon>ecological metagenomes</taxon>
    </lineage>
</organism>
<proteinExistence type="inferred from homology"/>